<organism evidence="2 3">
    <name type="scientific">Adhaeribacter aerolatus</name>
    <dbReference type="NCBI Taxonomy" id="670289"/>
    <lineage>
        <taxon>Bacteria</taxon>
        <taxon>Pseudomonadati</taxon>
        <taxon>Bacteroidota</taxon>
        <taxon>Cytophagia</taxon>
        <taxon>Cytophagales</taxon>
        <taxon>Hymenobacteraceae</taxon>
        <taxon>Adhaeribacter</taxon>
    </lineage>
</organism>
<feature type="transmembrane region" description="Helical" evidence="1">
    <location>
        <begin position="85"/>
        <end position="104"/>
    </location>
</feature>
<keyword evidence="1" id="KW-0472">Membrane</keyword>
<feature type="transmembrane region" description="Helical" evidence="1">
    <location>
        <begin position="46"/>
        <end position="64"/>
    </location>
</feature>
<evidence type="ECO:0000313" key="2">
    <source>
        <dbReference type="EMBL" id="GEO07387.1"/>
    </source>
</evidence>
<evidence type="ECO:0008006" key="4">
    <source>
        <dbReference type="Google" id="ProtNLM"/>
    </source>
</evidence>
<dbReference type="EMBL" id="BJYS01000060">
    <property type="protein sequence ID" value="GEO07387.1"/>
    <property type="molecule type" value="Genomic_DNA"/>
</dbReference>
<dbReference type="AlphaFoldDB" id="A0A512B6I6"/>
<gene>
    <name evidence="2" type="ORF">AAE02nite_50510</name>
</gene>
<sequence length="180" mass="19810">MNDNDLTVAQPKAPWFPISLKYGIIFGLISGLVSVVIFLTENFGNIWLGMVVGLLVSITGIVLTHREYKNNNGGYMSYGQGLISGIVMSIIAGLISGTISFLYIKFVDPTILEKMSELQIQMLEKMNFPEDKMEEAIAKMEEENTASKQLTGGLFSGLIGGFVLSLIVSAFTKRTRPEFE</sequence>
<keyword evidence="1" id="KW-0812">Transmembrane</keyword>
<feature type="transmembrane region" description="Helical" evidence="1">
    <location>
        <begin position="150"/>
        <end position="171"/>
    </location>
</feature>
<dbReference type="Proteomes" id="UP000321532">
    <property type="component" value="Unassembled WGS sequence"/>
</dbReference>
<accession>A0A512B6I6</accession>
<comment type="caution">
    <text evidence="2">The sequence shown here is derived from an EMBL/GenBank/DDBJ whole genome shotgun (WGS) entry which is preliminary data.</text>
</comment>
<dbReference type="Pfam" id="PF13858">
    <property type="entry name" value="DUF4199"/>
    <property type="match status" value="1"/>
</dbReference>
<dbReference type="OrthoDB" id="1122768at2"/>
<keyword evidence="1" id="KW-1133">Transmembrane helix</keyword>
<feature type="transmembrane region" description="Helical" evidence="1">
    <location>
        <begin position="20"/>
        <end position="40"/>
    </location>
</feature>
<proteinExistence type="predicted"/>
<keyword evidence="3" id="KW-1185">Reference proteome</keyword>
<protein>
    <recommendedName>
        <fullName evidence="4">DUF4199 domain-containing protein</fullName>
    </recommendedName>
</protein>
<evidence type="ECO:0000256" key="1">
    <source>
        <dbReference type="SAM" id="Phobius"/>
    </source>
</evidence>
<dbReference type="InterPro" id="IPR025250">
    <property type="entry name" value="DUF4199"/>
</dbReference>
<evidence type="ECO:0000313" key="3">
    <source>
        <dbReference type="Proteomes" id="UP000321532"/>
    </source>
</evidence>
<reference evidence="2 3" key="1">
    <citation type="submission" date="2019-07" db="EMBL/GenBank/DDBJ databases">
        <title>Whole genome shotgun sequence of Adhaeribacter aerolatus NBRC 106133.</title>
        <authorList>
            <person name="Hosoyama A."/>
            <person name="Uohara A."/>
            <person name="Ohji S."/>
            <person name="Ichikawa N."/>
        </authorList>
    </citation>
    <scope>NUCLEOTIDE SEQUENCE [LARGE SCALE GENOMIC DNA]</scope>
    <source>
        <strain evidence="2 3">NBRC 106133</strain>
    </source>
</reference>
<name>A0A512B6I6_9BACT</name>
<dbReference type="RefSeq" id="WP_146905461.1">
    <property type="nucleotide sequence ID" value="NZ_BJYS01000060.1"/>
</dbReference>